<evidence type="ECO:0000313" key="1">
    <source>
        <dbReference type="EMBL" id="QCT42469.1"/>
    </source>
</evidence>
<organism evidence="1 2">
    <name type="scientific">Candidatus Nanosynbacter featherlites</name>
    <dbReference type="NCBI Taxonomy" id="2572088"/>
    <lineage>
        <taxon>Bacteria</taxon>
        <taxon>Candidatus Saccharimonadota</taxon>
        <taxon>Candidatus Saccharimonadia</taxon>
        <taxon>Candidatus Nanosynbacterales</taxon>
        <taxon>Candidatus Nanosynbacteraceae</taxon>
        <taxon>Candidatus Nanosynbacter</taxon>
    </lineage>
</organism>
<dbReference type="EMBL" id="CP040004">
    <property type="protein sequence ID" value="QCT42469.1"/>
    <property type="molecule type" value="Genomic_DNA"/>
</dbReference>
<dbReference type="KEGG" id="nft:FBF37_03305"/>
<gene>
    <name evidence="1" type="ORF">FBF37_03305</name>
</gene>
<dbReference type="OrthoDB" id="9842358at2"/>
<protein>
    <submittedName>
        <fullName evidence="1">Uncharacterized protein</fullName>
    </submittedName>
</protein>
<proteinExistence type="predicted"/>
<name>A0A4P9A3T4_9BACT</name>
<keyword evidence="2" id="KW-1185">Reference proteome</keyword>
<dbReference type="Proteomes" id="UP000310639">
    <property type="component" value="Chromosome"/>
</dbReference>
<reference evidence="1 2" key="1">
    <citation type="submission" date="2019-04" db="EMBL/GenBank/DDBJ databases">
        <title>Saccharibacteria TM7 genomes.</title>
        <authorList>
            <person name="Bor B."/>
            <person name="He X."/>
            <person name="Chen T."/>
            <person name="Dewhirst F.E."/>
        </authorList>
    </citation>
    <scope>NUCLEOTIDE SEQUENCE [LARGE SCALE GENOMIC DNA]</scope>
    <source>
        <strain evidence="1 2">BB001</strain>
    </source>
</reference>
<accession>A0A4P9A3T4</accession>
<evidence type="ECO:0000313" key="2">
    <source>
        <dbReference type="Proteomes" id="UP000310639"/>
    </source>
</evidence>
<dbReference type="AlphaFoldDB" id="A0A4P9A3T4"/>
<dbReference type="RefSeq" id="WP_138079459.1">
    <property type="nucleotide sequence ID" value="NZ_CP040004.1"/>
</dbReference>
<sequence length="492" mass="55703">MTKYLDDLNVPPRYTKIVEKHSDDLKNFVGMRCGVPIFSGSQEVTNPTTKEPVGYAQYIQLGQNPVIVERGLCRYRVGIGNVLTNIDDLLEQEHRRKMSTDVGLAGVRGAALAGAAGGALEWFNFAPTVSLSGVAAGIATGGLSLAYNRRRRKKEFKSQIEGLSECFSNMERRAVRPNLLVPDSYVDGDMQTGSMDDKKASNIYFIGDMPVDQQQRADRFWQRADQILKEYGFAKWQGYQSAGLPALIERILDDFDGNDDFNYDEKTSAGYYISIFVARRNFTIRTMKRMQQEADSQNLLQQYDVEPPRRSLLDKKKTLVASAQVLLSKVIGHESNGLQEGAPDARSRSDSRKTVAQQIKNVDCEYENDFRRCIKRLQELVIDSRKRINQSKFTETYGGESRLQNLFWEELSEVLARNNIDPYDESASQLARFILDLPKLTPDGSRDQLPSTEILNKLYGVFQGMCSQRYAEVETATYLRMYAGKICHTKDV</sequence>